<proteinExistence type="predicted"/>
<feature type="compositionally biased region" description="Acidic residues" evidence="9">
    <location>
        <begin position="99"/>
        <end position="111"/>
    </location>
</feature>
<dbReference type="Pfam" id="PF14369">
    <property type="entry name" value="Zn_ribbon_19"/>
    <property type="match status" value="1"/>
</dbReference>
<evidence type="ECO:0000313" key="12">
    <source>
        <dbReference type="Proteomes" id="UP001417504"/>
    </source>
</evidence>
<evidence type="ECO:0000313" key="11">
    <source>
        <dbReference type="EMBL" id="KAK9122485.1"/>
    </source>
</evidence>
<sequence>MGGGRYWCHMCSQMVSPIMDEEENMKCPFCLSGFVEEMGDPNTHTHTHTHAEDHRLGSNDRPLSLWAPILLGILGGGGAPNNPRTTTHQDHHSNSNNDAVEEEEEEEEEEEDHRGIDNVEAIIRRRRRIRRSSAAVLQLLQGLRAGLLQSTHPEDNERETERDRVILVNPFNQAIILQGSFDVDDQTQTQTLPPATSLGDYLIGPGLDLLLQHLAENDPSRQGTPPANKEAVEAMPTLKIDENLQCSVCLDDFEIGGEAKEMPCKHKFHAACIMPWLHLHSSCPVCRFQMPAEAKFDVNGDGSEGSRSRTNNSIDNNLIDHEGDGGNGNGNGRRTNWFSVPWPFNGLFSSSTTPGGGGGGGGWQTSFSSSPASQNANADEN</sequence>
<dbReference type="PANTHER" id="PTHR15710">
    <property type="entry name" value="E3 UBIQUITIN-PROTEIN LIGASE PRAJA"/>
    <property type="match status" value="1"/>
</dbReference>
<evidence type="ECO:0000256" key="2">
    <source>
        <dbReference type="ARBA" id="ARBA00012483"/>
    </source>
</evidence>
<dbReference type="GO" id="GO:0061630">
    <property type="term" value="F:ubiquitin protein ligase activity"/>
    <property type="evidence" value="ECO:0007669"/>
    <property type="project" value="UniProtKB-EC"/>
</dbReference>
<dbReference type="EMBL" id="JBBNAE010000005">
    <property type="protein sequence ID" value="KAK9122485.1"/>
    <property type="molecule type" value="Genomic_DNA"/>
</dbReference>
<keyword evidence="3" id="KW-0808">Transferase</keyword>
<evidence type="ECO:0000256" key="9">
    <source>
        <dbReference type="SAM" id="MobiDB-lite"/>
    </source>
</evidence>
<evidence type="ECO:0000256" key="3">
    <source>
        <dbReference type="ARBA" id="ARBA00022679"/>
    </source>
</evidence>
<evidence type="ECO:0000256" key="4">
    <source>
        <dbReference type="ARBA" id="ARBA00022723"/>
    </source>
</evidence>
<dbReference type="InterPro" id="IPR013083">
    <property type="entry name" value="Znf_RING/FYVE/PHD"/>
</dbReference>
<dbReference type="PROSITE" id="PS50089">
    <property type="entry name" value="ZF_RING_2"/>
    <property type="match status" value="1"/>
</dbReference>
<feature type="domain" description="RING-type" evidence="10">
    <location>
        <begin position="246"/>
        <end position="287"/>
    </location>
</feature>
<feature type="region of interest" description="Disordered" evidence="9">
    <location>
        <begin position="298"/>
        <end position="335"/>
    </location>
</feature>
<dbReference type="EC" id="2.3.2.27" evidence="2"/>
<keyword evidence="12" id="KW-1185">Reference proteome</keyword>
<name>A0AAP0NYK3_9MAGN</name>
<feature type="compositionally biased region" description="Gly residues" evidence="9">
    <location>
        <begin position="354"/>
        <end position="363"/>
    </location>
</feature>
<keyword evidence="6" id="KW-0833">Ubl conjugation pathway</keyword>
<dbReference type="Gene3D" id="3.30.40.10">
    <property type="entry name" value="Zinc/RING finger domain, C3HC4 (zinc finger)"/>
    <property type="match status" value="1"/>
</dbReference>
<protein>
    <recommendedName>
        <fullName evidence="2">RING-type E3 ubiquitin transferase</fullName>
        <ecNumber evidence="2">2.3.2.27</ecNumber>
    </recommendedName>
</protein>
<keyword evidence="4" id="KW-0479">Metal-binding</keyword>
<reference evidence="11 12" key="1">
    <citation type="submission" date="2024-01" db="EMBL/GenBank/DDBJ databases">
        <title>Genome assemblies of Stephania.</title>
        <authorList>
            <person name="Yang L."/>
        </authorList>
    </citation>
    <scope>NUCLEOTIDE SEQUENCE [LARGE SCALE GENOMIC DNA]</scope>
    <source>
        <strain evidence="11">QJT</strain>
        <tissue evidence="11">Leaf</tissue>
    </source>
</reference>
<dbReference type="Proteomes" id="UP001417504">
    <property type="component" value="Unassembled WGS sequence"/>
</dbReference>
<evidence type="ECO:0000256" key="7">
    <source>
        <dbReference type="ARBA" id="ARBA00022833"/>
    </source>
</evidence>
<feature type="region of interest" description="Disordered" evidence="9">
    <location>
        <begin position="349"/>
        <end position="381"/>
    </location>
</feature>
<keyword evidence="7" id="KW-0862">Zinc</keyword>
<evidence type="ECO:0000259" key="10">
    <source>
        <dbReference type="PROSITE" id="PS50089"/>
    </source>
</evidence>
<keyword evidence="5 8" id="KW-0863">Zinc-finger</keyword>
<evidence type="ECO:0000256" key="6">
    <source>
        <dbReference type="ARBA" id="ARBA00022786"/>
    </source>
</evidence>
<dbReference type="InterPro" id="IPR039525">
    <property type="entry name" value="RNF126-like_zinc-ribbon"/>
</dbReference>
<dbReference type="GO" id="GO:0016567">
    <property type="term" value="P:protein ubiquitination"/>
    <property type="evidence" value="ECO:0007669"/>
    <property type="project" value="TreeGrafter"/>
</dbReference>
<dbReference type="Pfam" id="PF13639">
    <property type="entry name" value="zf-RING_2"/>
    <property type="match status" value="1"/>
</dbReference>
<dbReference type="SMART" id="SM00184">
    <property type="entry name" value="RING"/>
    <property type="match status" value="1"/>
</dbReference>
<evidence type="ECO:0000256" key="1">
    <source>
        <dbReference type="ARBA" id="ARBA00000900"/>
    </source>
</evidence>
<dbReference type="GO" id="GO:0008270">
    <property type="term" value="F:zinc ion binding"/>
    <property type="evidence" value="ECO:0007669"/>
    <property type="project" value="UniProtKB-KW"/>
</dbReference>
<dbReference type="PANTHER" id="PTHR15710:SF22">
    <property type="entry name" value="RING-TYPE E3 UBIQUITIN TRANSFERASE"/>
    <property type="match status" value="1"/>
</dbReference>
<feature type="compositionally biased region" description="Polar residues" evidence="9">
    <location>
        <begin position="371"/>
        <end position="381"/>
    </location>
</feature>
<evidence type="ECO:0000256" key="8">
    <source>
        <dbReference type="PROSITE-ProRule" id="PRU00175"/>
    </source>
</evidence>
<accession>A0AAP0NYK3</accession>
<dbReference type="SUPFAM" id="SSF57850">
    <property type="entry name" value="RING/U-box"/>
    <property type="match status" value="1"/>
</dbReference>
<dbReference type="FunFam" id="3.30.40.10:FF:000022">
    <property type="entry name" value="E3 ubiquitin-protein ligase RING1-like"/>
    <property type="match status" value="1"/>
</dbReference>
<comment type="caution">
    <text evidence="11">The sequence shown here is derived from an EMBL/GenBank/DDBJ whole genome shotgun (WGS) entry which is preliminary data.</text>
</comment>
<organism evidence="11 12">
    <name type="scientific">Stephania japonica</name>
    <dbReference type="NCBI Taxonomy" id="461633"/>
    <lineage>
        <taxon>Eukaryota</taxon>
        <taxon>Viridiplantae</taxon>
        <taxon>Streptophyta</taxon>
        <taxon>Embryophyta</taxon>
        <taxon>Tracheophyta</taxon>
        <taxon>Spermatophyta</taxon>
        <taxon>Magnoliopsida</taxon>
        <taxon>Ranunculales</taxon>
        <taxon>Menispermaceae</taxon>
        <taxon>Menispermoideae</taxon>
        <taxon>Cissampelideae</taxon>
        <taxon>Stephania</taxon>
    </lineage>
</organism>
<dbReference type="AlphaFoldDB" id="A0AAP0NYK3"/>
<evidence type="ECO:0000256" key="5">
    <source>
        <dbReference type="ARBA" id="ARBA00022771"/>
    </source>
</evidence>
<dbReference type="GO" id="GO:0005737">
    <property type="term" value="C:cytoplasm"/>
    <property type="evidence" value="ECO:0007669"/>
    <property type="project" value="TreeGrafter"/>
</dbReference>
<gene>
    <name evidence="11" type="ORF">Sjap_012087</name>
</gene>
<feature type="region of interest" description="Disordered" evidence="9">
    <location>
        <begin position="77"/>
        <end position="114"/>
    </location>
</feature>
<dbReference type="InterPro" id="IPR001841">
    <property type="entry name" value="Znf_RING"/>
</dbReference>
<comment type="catalytic activity">
    <reaction evidence="1">
        <text>S-ubiquitinyl-[E2 ubiquitin-conjugating enzyme]-L-cysteine + [acceptor protein]-L-lysine = [E2 ubiquitin-conjugating enzyme]-L-cysteine + N(6)-ubiquitinyl-[acceptor protein]-L-lysine.</text>
        <dbReference type="EC" id="2.3.2.27"/>
    </reaction>
</comment>